<dbReference type="AlphaFoldDB" id="A0A9P7FEA1"/>
<dbReference type="OrthoDB" id="3160134at2759"/>
<comment type="caution">
    <text evidence="1">The sequence shown here is derived from an EMBL/GenBank/DDBJ whole genome shotgun (WGS) entry which is preliminary data.</text>
</comment>
<protein>
    <submittedName>
        <fullName evidence="1">Uncharacterized protein</fullName>
    </submittedName>
</protein>
<evidence type="ECO:0000313" key="1">
    <source>
        <dbReference type="EMBL" id="KAG2114230.1"/>
    </source>
</evidence>
<proteinExistence type="predicted"/>
<evidence type="ECO:0000313" key="2">
    <source>
        <dbReference type="Proteomes" id="UP000823399"/>
    </source>
</evidence>
<organism evidence="1 2">
    <name type="scientific">Suillus discolor</name>
    <dbReference type="NCBI Taxonomy" id="1912936"/>
    <lineage>
        <taxon>Eukaryota</taxon>
        <taxon>Fungi</taxon>
        <taxon>Dikarya</taxon>
        <taxon>Basidiomycota</taxon>
        <taxon>Agaricomycotina</taxon>
        <taxon>Agaricomycetes</taxon>
        <taxon>Agaricomycetidae</taxon>
        <taxon>Boletales</taxon>
        <taxon>Suillineae</taxon>
        <taxon>Suillaceae</taxon>
        <taxon>Suillus</taxon>
    </lineage>
</organism>
<dbReference type="Proteomes" id="UP000823399">
    <property type="component" value="Unassembled WGS sequence"/>
</dbReference>
<keyword evidence="2" id="KW-1185">Reference proteome</keyword>
<sequence length="143" mass="15675">MSEAQESQCSQCRKSVDALQLGPRKRPRATDLLMGELAEIPEENFTAEYVTFLQSWLKECLMQGGKDEVDAVTELASISVFYFTKGASGARGDDTKSLKGSVLDCITPKGQSLVPPLARNVPYFVWLASTGLMQSGYLICLFP</sequence>
<dbReference type="EMBL" id="JABBWM010000010">
    <property type="protein sequence ID" value="KAG2114230.1"/>
    <property type="molecule type" value="Genomic_DNA"/>
</dbReference>
<dbReference type="GeneID" id="64695666"/>
<name>A0A9P7FEA1_9AGAM</name>
<gene>
    <name evidence="1" type="ORF">F5147DRAFT_650037</name>
</gene>
<dbReference type="RefSeq" id="XP_041296343.1">
    <property type="nucleotide sequence ID" value="XM_041433407.1"/>
</dbReference>
<reference evidence="1" key="1">
    <citation type="journal article" date="2020" name="New Phytol.">
        <title>Comparative genomics reveals dynamic genome evolution in host specialist ectomycorrhizal fungi.</title>
        <authorList>
            <person name="Lofgren L.A."/>
            <person name="Nguyen N.H."/>
            <person name="Vilgalys R."/>
            <person name="Ruytinx J."/>
            <person name="Liao H.L."/>
            <person name="Branco S."/>
            <person name="Kuo A."/>
            <person name="LaButti K."/>
            <person name="Lipzen A."/>
            <person name="Andreopoulos W."/>
            <person name="Pangilinan J."/>
            <person name="Riley R."/>
            <person name="Hundley H."/>
            <person name="Na H."/>
            <person name="Barry K."/>
            <person name="Grigoriev I.V."/>
            <person name="Stajich J.E."/>
            <person name="Kennedy P.G."/>
        </authorList>
    </citation>
    <scope>NUCLEOTIDE SEQUENCE</scope>
    <source>
        <strain evidence="1">FC423</strain>
    </source>
</reference>
<accession>A0A9P7FEA1</accession>